<accession>A0A9X8RDW5</accession>
<dbReference type="AlphaFoldDB" id="A0A9X8RDW5"/>
<evidence type="ECO:0000313" key="1">
    <source>
        <dbReference type="EMBL" id="SIS04009.1"/>
    </source>
</evidence>
<dbReference type="Proteomes" id="UP000185829">
    <property type="component" value="Unassembled WGS sequence"/>
</dbReference>
<name>A0A9X8RDW5_9BACI</name>
<gene>
    <name evidence="1" type="ORF">SAMN05878482_11063</name>
</gene>
<evidence type="ECO:0000313" key="2">
    <source>
        <dbReference type="Proteomes" id="UP000185829"/>
    </source>
</evidence>
<protein>
    <submittedName>
        <fullName evidence="1">Uncharacterized protein</fullName>
    </submittedName>
</protein>
<organism evidence="1 2">
    <name type="scientific">Peribacillus simplex</name>
    <dbReference type="NCBI Taxonomy" id="1478"/>
    <lineage>
        <taxon>Bacteria</taxon>
        <taxon>Bacillati</taxon>
        <taxon>Bacillota</taxon>
        <taxon>Bacilli</taxon>
        <taxon>Bacillales</taxon>
        <taxon>Bacillaceae</taxon>
        <taxon>Peribacillus</taxon>
    </lineage>
</organism>
<reference evidence="1 2" key="1">
    <citation type="submission" date="2017-01" db="EMBL/GenBank/DDBJ databases">
        <authorList>
            <person name="Varghese N."/>
            <person name="Submissions S."/>
        </authorList>
    </citation>
    <scope>NUCLEOTIDE SEQUENCE [LARGE SCALE GENOMIC DNA]</scope>
    <source>
        <strain evidence="1 2">RUG2-6</strain>
    </source>
</reference>
<sequence length="42" mass="4702">MMKSVAFSINEESIAKQIADECGGNIVVRNAKFEENICQVER</sequence>
<proteinExistence type="predicted"/>
<dbReference type="EMBL" id="FTMX01000010">
    <property type="protein sequence ID" value="SIS04009.1"/>
    <property type="molecule type" value="Genomic_DNA"/>
</dbReference>
<comment type="caution">
    <text evidence="1">The sequence shown here is derived from an EMBL/GenBank/DDBJ whole genome shotgun (WGS) entry which is preliminary data.</text>
</comment>